<protein>
    <submittedName>
        <fullName evidence="10">Bifunctional homocysteine S-methyltransferase/5,10-methylenetetrahydrofolate reductase</fullName>
    </submittedName>
</protein>
<keyword evidence="4" id="KW-0285">Flavoprotein</keyword>
<reference evidence="10 11" key="1">
    <citation type="submission" date="2017-03" db="EMBL/GenBank/DDBJ databases">
        <title>Genome sequence of Clostridium hungatei DSM 14427.</title>
        <authorList>
            <person name="Poehlein A."/>
            <person name="Daniel R."/>
        </authorList>
    </citation>
    <scope>NUCLEOTIDE SEQUENCE [LARGE SCALE GENOMIC DNA]</scope>
    <source>
        <strain evidence="10 11">DSM 14427</strain>
    </source>
</reference>
<comment type="cofactor">
    <cofactor evidence="1">
        <name>FAD</name>
        <dbReference type="ChEBI" id="CHEBI:57692"/>
    </cofactor>
</comment>
<keyword evidence="5 8" id="KW-0808">Transferase</keyword>
<comment type="cofactor">
    <cofactor evidence="8">
        <name>Zn(2+)</name>
        <dbReference type="ChEBI" id="CHEBI:29105"/>
    </cofactor>
</comment>
<dbReference type="GO" id="GO:0035999">
    <property type="term" value="P:tetrahydrofolate interconversion"/>
    <property type="evidence" value="ECO:0007669"/>
    <property type="project" value="UniProtKB-UniPathway"/>
</dbReference>
<dbReference type="Pfam" id="PF02219">
    <property type="entry name" value="MTHFR"/>
    <property type="match status" value="1"/>
</dbReference>
<gene>
    <name evidence="10" type="primary">yitJ_1</name>
    <name evidence="10" type="ORF">CLHUN_20520</name>
</gene>
<dbReference type="GO" id="GO:0008168">
    <property type="term" value="F:methyltransferase activity"/>
    <property type="evidence" value="ECO:0007669"/>
    <property type="project" value="UniProtKB-UniRule"/>
</dbReference>
<comment type="pathway">
    <text evidence="2">One-carbon metabolism; tetrahydrofolate interconversion.</text>
</comment>
<dbReference type="Gene3D" id="3.20.20.220">
    <property type="match status" value="1"/>
</dbReference>
<name>A0A1V4SLA1_RUMHU</name>
<evidence type="ECO:0000256" key="1">
    <source>
        <dbReference type="ARBA" id="ARBA00001974"/>
    </source>
</evidence>
<keyword evidence="3 8" id="KW-0489">Methyltransferase</keyword>
<accession>A0A1V4SLA1</accession>
<dbReference type="InterPro" id="IPR036589">
    <property type="entry name" value="HCY_dom_sf"/>
</dbReference>
<dbReference type="EMBL" id="MZGX01000012">
    <property type="protein sequence ID" value="OPX44027.1"/>
    <property type="molecule type" value="Genomic_DNA"/>
</dbReference>
<dbReference type="InterPro" id="IPR003726">
    <property type="entry name" value="HCY_dom"/>
</dbReference>
<dbReference type="InterPro" id="IPR003171">
    <property type="entry name" value="Mehydrof_redctse-like"/>
</dbReference>
<evidence type="ECO:0000256" key="7">
    <source>
        <dbReference type="ARBA" id="ARBA00023002"/>
    </source>
</evidence>
<dbReference type="InterPro" id="IPR029041">
    <property type="entry name" value="FAD-linked_oxidoreductase-like"/>
</dbReference>
<dbReference type="RefSeq" id="WP_080064491.1">
    <property type="nucleotide sequence ID" value="NZ_MZGX01000012.1"/>
</dbReference>
<keyword evidence="8" id="KW-0479">Metal-binding</keyword>
<evidence type="ECO:0000256" key="5">
    <source>
        <dbReference type="ARBA" id="ARBA00022679"/>
    </source>
</evidence>
<evidence type="ECO:0000256" key="6">
    <source>
        <dbReference type="ARBA" id="ARBA00022827"/>
    </source>
</evidence>
<comment type="caution">
    <text evidence="10">The sequence shown here is derived from an EMBL/GenBank/DDBJ whole genome shotgun (WGS) entry which is preliminary data.</text>
</comment>
<dbReference type="GO" id="GO:0046872">
    <property type="term" value="F:metal ion binding"/>
    <property type="evidence" value="ECO:0007669"/>
    <property type="project" value="UniProtKB-KW"/>
</dbReference>
<organism evidence="10 11">
    <name type="scientific">Ruminiclostridium hungatei</name>
    <name type="common">Clostridium hungatei</name>
    <dbReference type="NCBI Taxonomy" id="48256"/>
    <lineage>
        <taxon>Bacteria</taxon>
        <taxon>Bacillati</taxon>
        <taxon>Bacillota</taxon>
        <taxon>Clostridia</taxon>
        <taxon>Eubacteriales</taxon>
        <taxon>Oscillospiraceae</taxon>
        <taxon>Ruminiclostridium</taxon>
    </lineage>
</organism>
<dbReference type="GO" id="GO:0004489">
    <property type="term" value="F:methylenetetrahydrofolate reductase [NAD(P)H] activity"/>
    <property type="evidence" value="ECO:0007669"/>
    <property type="project" value="InterPro"/>
</dbReference>
<feature type="binding site" evidence="8">
    <location>
        <position position="260"/>
    </location>
    <ligand>
        <name>Zn(2+)</name>
        <dbReference type="ChEBI" id="CHEBI:29105"/>
    </ligand>
</feature>
<keyword evidence="6" id="KW-0274">FAD</keyword>
<evidence type="ECO:0000256" key="2">
    <source>
        <dbReference type="ARBA" id="ARBA00004777"/>
    </source>
</evidence>
<evidence type="ECO:0000259" key="9">
    <source>
        <dbReference type="PROSITE" id="PS50970"/>
    </source>
</evidence>
<keyword evidence="7" id="KW-0560">Oxidoreductase</keyword>
<feature type="binding site" evidence="8">
    <location>
        <position position="261"/>
    </location>
    <ligand>
        <name>Zn(2+)</name>
        <dbReference type="ChEBI" id="CHEBI:29105"/>
    </ligand>
</feature>
<evidence type="ECO:0000256" key="8">
    <source>
        <dbReference type="PROSITE-ProRule" id="PRU00333"/>
    </source>
</evidence>
<evidence type="ECO:0000256" key="4">
    <source>
        <dbReference type="ARBA" id="ARBA00022630"/>
    </source>
</evidence>
<dbReference type="UniPathway" id="UPA00193"/>
<dbReference type="STRING" id="48256.CLHUN_20520"/>
<evidence type="ECO:0000256" key="3">
    <source>
        <dbReference type="ARBA" id="ARBA00022603"/>
    </source>
</evidence>
<dbReference type="SUPFAM" id="SSF51730">
    <property type="entry name" value="FAD-linked oxidoreductase"/>
    <property type="match status" value="1"/>
</dbReference>
<dbReference type="Pfam" id="PF02574">
    <property type="entry name" value="S-methyl_trans"/>
    <property type="match status" value="1"/>
</dbReference>
<dbReference type="CDD" id="cd00537">
    <property type="entry name" value="MTHFR"/>
    <property type="match status" value="1"/>
</dbReference>
<dbReference type="PANTHER" id="PTHR11103">
    <property type="entry name" value="SLR1189 PROTEIN"/>
    <property type="match status" value="1"/>
</dbReference>
<dbReference type="OrthoDB" id="9803687at2"/>
<dbReference type="PANTHER" id="PTHR11103:SF18">
    <property type="entry name" value="SLR1189 PROTEIN"/>
    <property type="match status" value="1"/>
</dbReference>
<evidence type="ECO:0000313" key="11">
    <source>
        <dbReference type="Proteomes" id="UP000191554"/>
    </source>
</evidence>
<evidence type="ECO:0000313" key="10">
    <source>
        <dbReference type="EMBL" id="OPX44027.1"/>
    </source>
</evidence>
<dbReference type="AlphaFoldDB" id="A0A1V4SLA1"/>
<dbReference type="Gene3D" id="3.20.20.330">
    <property type="entry name" value="Homocysteine-binding-like domain"/>
    <property type="match status" value="1"/>
</dbReference>
<feature type="binding site" evidence="8">
    <location>
        <position position="196"/>
    </location>
    <ligand>
        <name>Zn(2+)</name>
        <dbReference type="ChEBI" id="CHEBI:29105"/>
    </ligand>
</feature>
<keyword evidence="11" id="KW-1185">Reference proteome</keyword>
<dbReference type="NCBIfam" id="NF006396">
    <property type="entry name" value="PRK08645.1"/>
    <property type="match status" value="1"/>
</dbReference>
<keyword evidence="8" id="KW-0862">Zinc</keyword>
<dbReference type="PROSITE" id="PS50970">
    <property type="entry name" value="HCY"/>
    <property type="match status" value="1"/>
</dbReference>
<sequence length="587" mass="64290">MNIFEGKDYFLFDGAMGTYYSSKYNGEIACEAANLTHSQAILEIHKEYIEAGANAIKTNTFAANRFSLSCEQAEVELIIKKGFEIALSAAGNREVAVFADIGPIPSAQVIDQEEEYKKLADIFLSCGAENFLFETFPQYDIVLEISAYIRLKKPSAGIIASFAVYPDGYTKEGLFYQDIFNRVNASGLVDACGFNCISGPAHMCRLVSSLELDGRLLSIMPNSGYPASERGRAVYVDNSQYFAGKMLELKNMGVRILGGCCGTTPHHIAVTAKLLADNISTAGSPEQQSGKATGKTGDKPLLRRLVSEKKPILVEIDPPFDTNWEYMLRDAFLLKKAGADMITIADSPLAKARADSSIMAAKLQREAGLPAMPHITCRDKNLLGIKATLLALNIEGIRNILVVTGDPIANIERKDIKGVFSMNSSNLANYVSSLNANIFGEASFEIGGALNVNAPNFDAELRRSAKKLENGISFFLTQAIYTEAAVNNTIRAIEELKVPVFAGIMPIVGYKNAQFINNEVPGIEIDEDTVESFRDKSREEAELLGIEHSLKCINKLYGHVSGFYIMTPLKRIQVVCRLIKSIKEINE</sequence>
<dbReference type="GO" id="GO:0032259">
    <property type="term" value="P:methylation"/>
    <property type="evidence" value="ECO:0007669"/>
    <property type="project" value="UniProtKB-KW"/>
</dbReference>
<proteinExistence type="predicted"/>
<dbReference type="Proteomes" id="UP000191554">
    <property type="component" value="Unassembled WGS sequence"/>
</dbReference>
<dbReference type="SUPFAM" id="SSF82282">
    <property type="entry name" value="Homocysteine S-methyltransferase"/>
    <property type="match status" value="1"/>
</dbReference>
<dbReference type="GO" id="GO:0006555">
    <property type="term" value="P:methionine metabolic process"/>
    <property type="evidence" value="ECO:0007669"/>
    <property type="project" value="InterPro"/>
</dbReference>
<feature type="domain" description="Hcy-binding" evidence="9">
    <location>
        <begin position="1"/>
        <end position="275"/>
    </location>
</feature>